<gene>
    <name evidence="3" type="ORF">A2174_00100</name>
</gene>
<name>A0A1G2FBN3_9BACT</name>
<reference evidence="3 4" key="1">
    <citation type="journal article" date="2016" name="Nat. Commun.">
        <title>Thousands of microbial genomes shed light on interconnected biogeochemical processes in an aquifer system.</title>
        <authorList>
            <person name="Anantharaman K."/>
            <person name="Brown C.T."/>
            <person name="Hug L.A."/>
            <person name="Sharon I."/>
            <person name="Castelle C.J."/>
            <person name="Probst A.J."/>
            <person name="Thomas B.C."/>
            <person name="Singh A."/>
            <person name="Wilkins M.J."/>
            <person name="Karaoz U."/>
            <person name="Brodie E.L."/>
            <person name="Williams K.H."/>
            <person name="Hubbard S.S."/>
            <person name="Banfield J.F."/>
        </authorList>
    </citation>
    <scope>NUCLEOTIDE SEQUENCE [LARGE SCALE GENOMIC DNA]</scope>
</reference>
<feature type="coiled-coil region" evidence="1">
    <location>
        <begin position="78"/>
        <end position="111"/>
    </location>
</feature>
<evidence type="ECO:0000256" key="1">
    <source>
        <dbReference type="SAM" id="Coils"/>
    </source>
</evidence>
<dbReference type="Proteomes" id="UP000177725">
    <property type="component" value="Unassembled WGS sequence"/>
</dbReference>
<feature type="compositionally biased region" description="Basic and acidic residues" evidence="2">
    <location>
        <begin position="48"/>
        <end position="77"/>
    </location>
</feature>
<organism evidence="3 4">
    <name type="scientific">Candidatus Portnoybacteria bacterium RBG_13_41_18</name>
    <dbReference type="NCBI Taxonomy" id="1801991"/>
    <lineage>
        <taxon>Bacteria</taxon>
        <taxon>Candidatus Portnoyibacteriota</taxon>
    </lineage>
</organism>
<feature type="region of interest" description="Disordered" evidence="2">
    <location>
        <begin position="1"/>
        <end position="78"/>
    </location>
</feature>
<keyword evidence="1" id="KW-0175">Coiled coil</keyword>
<evidence type="ECO:0000313" key="4">
    <source>
        <dbReference type="Proteomes" id="UP000177725"/>
    </source>
</evidence>
<proteinExistence type="predicted"/>
<evidence type="ECO:0000256" key="2">
    <source>
        <dbReference type="SAM" id="MobiDB-lite"/>
    </source>
</evidence>
<comment type="caution">
    <text evidence="3">The sequence shown here is derived from an EMBL/GenBank/DDBJ whole genome shotgun (WGS) entry which is preliminary data.</text>
</comment>
<feature type="compositionally biased region" description="Basic and acidic residues" evidence="2">
    <location>
        <begin position="20"/>
        <end position="36"/>
    </location>
</feature>
<dbReference type="AlphaFoldDB" id="A0A1G2FBN3"/>
<dbReference type="EMBL" id="MHMV01000006">
    <property type="protein sequence ID" value="OGZ34971.1"/>
    <property type="molecule type" value="Genomic_DNA"/>
</dbReference>
<evidence type="ECO:0000313" key="3">
    <source>
        <dbReference type="EMBL" id="OGZ34971.1"/>
    </source>
</evidence>
<protein>
    <submittedName>
        <fullName evidence="3">Uncharacterized protein</fullName>
    </submittedName>
</protein>
<sequence length="195" mass="22398">MSIKKMSIENPTNYPPQENEQEKPEEQRMGLEKAQEEANMIRAEMGIDLEKRKMTKEPSYRNKKEYVSMGDEKREPTSEDYEIALNTLEELQKLAEEKPELLKKIAQYAAASLFGATLPFELLGQAIIRISKNLPFMSSEKKEGIEGFKEGIKDTFASYKMINEQIFSDARSKLERLKEAGNKFGEETTKAEKKS</sequence>
<accession>A0A1G2FBN3</accession>